<feature type="transmembrane region" description="Helical" evidence="6">
    <location>
        <begin position="92"/>
        <end position="111"/>
    </location>
</feature>
<feature type="transmembrane region" description="Helical" evidence="6">
    <location>
        <begin position="233"/>
        <end position="253"/>
    </location>
</feature>
<keyword evidence="10" id="KW-1185">Reference proteome</keyword>
<evidence type="ECO:0000256" key="4">
    <source>
        <dbReference type="ARBA" id="ARBA00022989"/>
    </source>
</evidence>
<feature type="transmembrane region" description="Helical" evidence="6">
    <location>
        <begin position="395"/>
        <end position="413"/>
    </location>
</feature>
<name>A0A0T5PCM3_9RHOB</name>
<feature type="transmembrane region" description="Helical" evidence="6">
    <location>
        <begin position="150"/>
        <end position="169"/>
    </location>
</feature>
<dbReference type="Proteomes" id="UP000325785">
    <property type="component" value="Chromosome"/>
</dbReference>
<feature type="transmembrane region" description="Helical" evidence="6">
    <location>
        <begin position="117"/>
        <end position="138"/>
    </location>
</feature>
<reference evidence="9 11" key="2">
    <citation type="submission" date="2018-08" db="EMBL/GenBank/DDBJ databases">
        <title>Genetic Globetrotter - A new plasmid hitch-hiking vast phylogenetic and geographic distances.</title>
        <authorList>
            <person name="Vollmers J."/>
            <person name="Petersen J."/>
        </authorList>
    </citation>
    <scope>NUCLEOTIDE SEQUENCE [LARGE SCALE GENOMIC DNA]</scope>
    <source>
        <strain evidence="9 11">DSM 26383</strain>
    </source>
</reference>
<evidence type="ECO:0000256" key="6">
    <source>
        <dbReference type="SAM" id="Phobius"/>
    </source>
</evidence>
<keyword evidence="5 6" id="KW-0472">Membrane</keyword>
<organism evidence="8 10">
    <name type="scientific">Roseovarius indicus</name>
    <dbReference type="NCBI Taxonomy" id="540747"/>
    <lineage>
        <taxon>Bacteria</taxon>
        <taxon>Pseudomonadati</taxon>
        <taxon>Pseudomonadota</taxon>
        <taxon>Alphaproteobacteria</taxon>
        <taxon>Rhodobacterales</taxon>
        <taxon>Roseobacteraceae</taxon>
        <taxon>Roseovarius</taxon>
    </lineage>
</organism>
<evidence type="ECO:0000256" key="3">
    <source>
        <dbReference type="ARBA" id="ARBA00022692"/>
    </source>
</evidence>
<reference evidence="8 10" key="1">
    <citation type="submission" date="2015-04" db="EMBL/GenBank/DDBJ databases">
        <title>The draft genome sequence of Roseovarius indicus B108T.</title>
        <authorList>
            <person name="Li G."/>
            <person name="Lai Q."/>
            <person name="Shao Z."/>
            <person name="Yan P."/>
        </authorList>
    </citation>
    <scope>NUCLEOTIDE SEQUENCE [LARGE SCALE GENOMIC DNA]</scope>
    <source>
        <strain evidence="8 10">B108</strain>
    </source>
</reference>
<evidence type="ECO:0000313" key="9">
    <source>
        <dbReference type="EMBL" id="QEW26062.1"/>
    </source>
</evidence>
<feature type="transmembrane region" description="Helical" evidence="6">
    <location>
        <begin position="58"/>
        <end position="80"/>
    </location>
</feature>
<evidence type="ECO:0000256" key="5">
    <source>
        <dbReference type="ARBA" id="ARBA00023136"/>
    </source>
</evidence>
<dbReference type="GO" id="GO:0005886">
    <property type="term" value="C:plasma membrane"/>
    <property type="evidence" value="ECO:0007669"/>
    <property type="project" value="UniProtKB-SubCell"/>
</dbReference>
<feature type="transmembrane region" description="Helical" evidence="6">
    <location>
        <begin position="175"/>
        <end position="196"/>
    </location>
</feature>
<dbReference type="PANTHER" id="PTHR43124">
    <property type="entry name" value="PURINE EFFLUX PUMP PBUE"/>
    <property type="match status" value="1"/>
</dbReference>
<accession>A0A0T5PCM3</accession>
<dbReference type="Proteomes" id="UP000051401">
    <property type="component" value="Unassembled WGS sequence"/>
</dbReference>
<proteinExistence type="predicted"/>
<dbReference type="GO" id="GO:0022857">
    <property type="term" value="F:transmembrane transporter activity"/>
    <property type="evidence" value="ECO:0007669"/>
    <property type="project" value="InterPro"/>
</dbReference>
<feature type="transmembrane region" description="Helical" evidence="6">
    <location>
        <begin position="357"/>
        <end position="383"/>
    </location>
</feature>
<keyword evidence="4 6" id="KW-1133">Transmembrane helix</keyword>
<dbReference type="SUPFAM" id="SSF103473">
    <property type="entry name" value="MFS general substrate transporter"/>
    <property type="match status" value="1"/>
</dbReference>
<dbReference type="AlphaFoldDB" id="A0A0T5PCM3"/>
<dbReference type="PATRIC" id="fig|540747.5.peg.2543"/>
<evidence type="ECO:0000313" key="11">
    <source>
        <dbReference type="Proteomes" id="UP000325785"/>
    </source>
</evidence>
<dbReference type="KEGG" id="rid:RIdsm_01856"/>
<dbReference type="STRING" id="540747.SAMN04488031_103269"/>
<evidence type="ECO:0000313" key="8">
    <source>
        <dbReference type="EMBL" id="KRS19001.1"/>
    </source>
</evidence>
<keyword evidence="3 6" id="KW-0812">Transmembrane</keyword>
<keyword evidence="2" id="KW-1003">Cell membrane</keyword>
<comment type="subcellular location">
    <subcellularLocation>
        <location evidence="1">Cell membrane</location>
        <topology evidence="1">Multi-pass membrane protein</topology>
    </subcellularLocation>
</comment>
<feature type="transmembrane region" description="Helical" evidence="6">
    <location>
        <begin position="322"/>
        <end position="345"/>
    </location>
</feature>
<evidence type="ECO:0000256" key="2">
    <source>
        <dbReference type="ARBA" id="ARBA00022475"/>
    </source>
</evidence>
<feature type="domain" description="Major facilitator superfamily (MFS) profile" evidence="7">
    <location>
        <begin position="19"/>
        <end position="418"/>
    </location>
</feature>
<evidence type="ECO:0000259" key="7">
    <source>
        <dbReference type="PROSITE" id="PS50850"/>
    </source>
</evidence>
<feature type="transmembrane region" description="Helical" evidence="6">
    <location>
        <begin position="265"/>
        <end position="286"/>
    </location>
</feature>
<dbReference type="InterPro" id="IPR050189">
    <property type="entry name" value="MFS_Efflux_Transporters"/>
</dbReference>
<evidence type="ECO:0000313" key="10">
    <source>
        <dbReference type="Proteomes" id="UP000051401"/>
    </source>
</evidence>
<protein>
    <submittedName>
        <fullName evidence="9">L-galactonate transporter</fullName>
    </submittedName>
</protein>
<feature type="transmembrane region" description="Helical" evidence="6">
    <location>
        <begin position="298"/>
        <end position="316"/>
    </location>
</feature>
<dbReference type="InterPro" id="IPR011701">
    <property type="entry name" value="MFS"/>
</dbReference>
<dbReference type="OrthoDB" id="272777at2"/>
<dbReference type="EMBL" id="LAXI01000002">
    <property type="protein sequence ID" value="KRS19001.1"/>
    <property type="molecule type" value="Genomic_DNA"/>
</dbReference>
<dbReference type="InterPro" id="IPR036259">
    <property type="entry name" value="MFS_trans_sf"/>
</dbReference>
<sequence length="420" mass="44706">MECRSSATTARPPAQSVRFVAAFILASMLFALGQFHRTSGSVLSSVFAADFALRSQQIGVVIGIMFLAQGLGQIPSGILLDRYGARRALTCMGLVAATGCAVVAMSGHWGVLMLGRALIGFGFSAAVMGGFKLFAAWVSEDATTSITGRYLFFGMLGGLLATTPLTLMLEEYGWRTVFVLFSTGTALVALLFYIVVRDAPPGTQILPQRKPESLKDSLKGVASVFATRKVWPLLLAAPMLYTPVQILAGLWALPYLADVHGLDALQRSYCLVVLIIFLSLGPLIYGTLDRRMPSRRQLIVIGATLMGLDFLLLALFGHLHWMLATALCAFACGLSTFFMLIMAHAQSLFPSSYSGRVISTIGVLSLGGVFLTQSASAILLGLFPEPGATASSLGYSVLFASVGVIGLGVSLICRRIPRAD</sequence>
<evidence type="ECO:0000256" key="1">
    <source>
        <dbReference type="ARBA" id="ARBA00004651"/>
    </source>
</evidence>
<dbReference type="InterPro" id="IPR020846">
    <property type="entry name" value="MFS_dom"/>
</dbReference>
<dbReference type="RefSeq" id="WP_057813827.1">
    <property type="nucleotide sequence ID" value="NZ_FOMY01000003.1"/>
</dbReference>
<gene>
    <name evidence="9" type="primary">yjjL</name>
    <name evidence="9" type="ORF">RIdsm_01856</name>
    <name evidence="8" type="ORF">XM52_04840</name>
</gene>
<dbReference type="Gene3D" id="1.20.1250.20">
    <property type="entry name" value="MFS general substrate transporter like domains"/>
    <property type="match status" value="1"/>
</dbReference>
<dbReference type="EMBL" id="CP031598">
    <property type="protein sequence ID" value="QEW26062.1"/>
    <property type="molecule type" value="Genomic_DNA"/>
</dbReference>
<dbReference type="PANTHER" id="PTHR43124:SF3">
    <property type="entry name" value="CHLORAMPHENICOL EFFLUX PUMP RV0191"/>
    <property type="match status" value="1"/>
</dbReference>
<dbReference type="Pfam" id="PF07690">
    <property type="entry name" value="MFS_1"/>
    <property type="match status" value="1"/>
</dbReference>
<dbReference type="CDD" id="cd06174">
    <property type="entry name" value="MFS"/>
    <property type="match status" value="1"/>
</dbReference>
<dbReference type="PROSITE" id="PS50850">
    <property type="entry name" value="MFS"/>
    <property type="match status" value="1"/>
</dbReference>